<sequence>MRGRWYTALGLNVVLGVPAVIPIWMLYYIAATWKDPEPTENDGLAVVVVGFGSVAAACGFLWWAANRSLARRTRLSQPQYWLLSGLGTLLPTAVLICLAA</sequence>
<name>A0A5J6GTW6_STRKN</name>
<dbReference type="Proteomes" id="UP000325529">
    <property type="component" value="Chromosome"/>
</dbReference>
<keyword evidence="3" id="KW-1185">Reference proteome</keyword>
<dbReference type="EMBL" id="CP023699">
    <property type="protein sequence ID" value="QEU97804.1"/>
    <property type="molecule type" value="Genomic_DNA"/>
</dbReference>
<protein>
    <recommendedName>
        <fullName evidence="4">Integral membrane protein</fullName>
    </recommendedName>
</protein>
<feature type="transmembrane region" description="Helical" evidence="1">
    <location>
        <begin position="43"/>
        <end position="65"/>
    </location>
</feature>
<dbReference type="OrthoDB" id="3541216at2"/>
<evidence type="ECO:0000256" key="1">
    <source>
        <dbReference type="SAM" id="Phobius"/>
    </source>
</evidence>
<evidence type="ECO:0000313" key="3">
    <source>
        <dbReference type="Proteomes" id="UP000325529"/>
    </source>
</evidence>
<keyword evidence="1" id="KW-1133">Transmembrane helix</keyword>
<feature type="transmembrane region" description="Helical" evidence="1">
    <location>
        <begin position="6"/>
        <end position="31"/>
    </location>
</feature>
<keyword evidence="1" id="KW-0812">Transmembrane</keyword>
<feature type="transmembrane region" description="Helical" evidence="1">
    <location>
        <begin position="80"/>
        <end position="99"/>
    </location>
</feature>
<evidence type="ECO:0008006" key="4">
    <source>
        <dbReference type="Google" id="ProtNLM"/>
    </source>
</evidence>
<dbReference type="KEGG" id="ska:CP970_37530"/>
<dbReference type="RefSeq" id="WP_055555061.1">
    <property type="nucleotide sequence ID" value="NZ_CP023699.1"/>
</dbReference>
<reference evidence="2 3" key="1">
    <citation type="submission" date="2017-09" db="EMBL/GenBank/DDBJ databases">
        <authorList>
            <person name="Lee N."/>
            <person name="Cho B.-K."/>
        </authorList>
    </citation>
    <scope>NUCLEOTIDE SEQUENCE [LARGE SCALE GENOMIC DNA]</scope>
    <source>
        <strain evidence="2 3">ATCC 12853</strain>
    </source>
</reference>
<accession>A0A5J6GTW6</accession>
<dbReference type="AlphaFoldDB" id="A0A5J6GTW6"/>
<gene>
    <name evidence="2" type="ORF">CP970_37530</name>
</gene>
<proteinExistence type="predicted"/>
<keyword evidence="1" id="KW-0472">Membrane</keyword>
<evidence type="ECO:0000313" key="2">
    <source>
        <dbReference type="EMBL" id="QEU97804.1"/>
    </source>
</evidence>
<organism evidence="2 3">
    <name type="scientific">Streptomyces kanamyceticus</name>
    <dbReference type="NCBI Taxonomy" id="1967"/>
    <lineage>
        <taxon>Bacteria</taxon>
        <taxon>Bacillati</taxon>
        <taxon>Actinomycetota</taxon>
        <taxon>Actinomycetes</taxon>
        <taxon>Kitasatosporales</taxon>
        <taxon>Streptomycetaceae</taxon>
        <taxon>Streptomyces</taxon>
    </lineage>
</organism>